<reference evidence="2 3" key="1">
    <citation type="journal article" date="2014" name="Genome Announc.">
        <title>Complete Genome Sequence of Polychlorinated Biphenyl Degrader Comamonas testosteroni TK102 (NBRC 109938).</title>
        <authorList>
            <person name="Fukuda K."/>
            <person name="Hosoyama A."/>
            <person name="Tsuchikane K."/>
            <person name="Ohji S."/>
            <person name="Yamazoe A."/>
            <person name="Fujita N."/>
            <person name="Shintani M."/>
            <person name="Kimbara K."/>
        </authorList>
    </citation>
    <scope>NUCLEOTIDE SEQUENCE [LARGE SCALE GENOMIC DNA]</scope>
    <source>
        <strain evidence="2">TK102</strain>
    </source>
</reference>
<feature type="compositionally biased region" description="Basic and acidic residues" evidence="1">
    <location>
        <begin position="74"/>
        <end position="89"/>
    </location>
</feature>
<evidence type="ECO:0000313" key="2">
    <source>
        <dbReference type="EMBL" id="AIJ48786.1"/>
    </source>
</evidence>
<protein>
    <submittedName>
        <fullName evidence="2">Uncharacterized protein</fullName>
    </submittedName>
</protein>
<evidence type="ECO:0000313" key="3">
    <source>
        <dbReference type="Proteomes" id="UP000028782"/>
    </source>
</evidence>
<dbReference type="HOGENOM" id="CLU_179140_0_0_4"/>
<organism evidence="2 3">
    <name type="scientific">Comamonas testosteroni TK102</name>
    <dbReference type="NCBI Taxonomy" id="1392005"/>
    <lineage>
        <taxon>Bacteria</taxon>
        <taxon>Pseudomonadati</taxon>
        <taxon>Pseudomonadota</taxon>
        <taxon>Betaproteobacteria</taxon>
        <taxon>Burkholderiales</taxon>
        <taxon>Comamonadaceae</taxon>
        <taxon>Comamonas</taxon>
    </lineage>
</organism>
<evidence type="ECO:0000256" key="1">
    <source>
        <dbReference type="SAM" id="MobiDB-lite"/>
    </source>
</evidence>
<dbReference type="Proteomes" id="UP000028782">
    <property type="component" value="Chromosome"/>
</dbReference>
<dbReference type="AlphaFoldDB" id="A0A076PVP3"/>
<dbReference type="EMBL" id="CP006704">
    <property type="protein sequence ID" value="AIJ48786.1"/>
    <property type="molecule type" value="Genomic_DNA"/>
</dbReference>
<sequence length="102" mass="10851">MSSNTAVVNLTAQITALASALRIVPDASPQAVQTREQVAATLDKHIHDVLEEGARDNADGGKTIRAALLGWSPPRHEKAGPRARQRDAANQRTLKGRAHASV</sequence>
<proteinExistence type="predicted"/>
<gene>
    <name evidence="2" type="ORF">O987_23520</name>
</gene>
<feature type="region of interest" description="Disordered" evidence="1">
    <location>
        <begin position="71"/>
        <end position="102"/>
    </location>
</feature>
<dbReference type="RefSeq" id="WP_043374922.1">
    <property type="nucleotide sequence ID" value="NZ_CP006704.1"/>
</dbReference>
<accession>A0A076PVP3</accession>
<dbReference type="KEGG" id="ctes:O987_23520"/>
<name>A0A076PVP3_COMTE</name>